<dbReference type="Pfam" id="PF13391">
    <property type="entry name" value="HNH_2"/>
    <property type="match status" value="1"/>
</dbReference>
<reference evidence="2" key="1">
    <citation type="journal article" date="2020" name="New Phytol.">
        <title>Comparative genomics reveals dynamic genome evolution in host specialist ectomycorrhizal fungi.</title>
        <authorList>
            <person name="Lofgren L.A."/>
            <person name="Nguyen N.H."/>
            <person name="Vilgalys R."/>
            <person name="Ruytinx J."/>
            <person name="Liao H.L."/>
            <person name="Branco S."/>
            <person name="Kuo A."/>
            <person name="LaButti K."/>
            <person name="Lipzen A."/>
            <person name="Andreopoulos W."/>
            <person name="Pangilinan J."/>
            <person name="Riley R."/>
            <person name="Hundley H."/>
            <person name="Na H."/>
            <person name="Barry K."/>
            <person name="Grigoriev I.V."/>
            <person name="Stajich J.E."/>
            <person name="Kennedy P.G."/>
        </authorList>
    </citation>
    <scope>NUCLEOTIDE SEQUENCE</scope>
    <source>
        <strain evidence="2">DOB743</strain>
    </source>
</reference>
<organism evidence="2 3">
    <name type="scientific">Suillus placidus</name>
    <dbReference type="NCBI Taxonomy" id="48579"/>
    <lineage>
        <taxon>Eukaryota</taxon>
        <taxon>Fungi</taxon>
        <taxon>Dikarya</taxon>
        <taxon>Basidiomycota</taxon>
        <taxon>Agaricomycotina</taxon>
        <taxon>Agaricomycetes</taxon>
        <taxon>Agaricomycetidae</taxon>
        <taxon>Boletales</taxon>
        <taxon>Suillineae</taxon>
        <taxon>Suillaceae</taxon>
        <taxon>Suillus</taxon>
    </lineage>
</organism>
<proteinExistence type="predicted"/>
<dbReference type="InterPro" id="IPR003615">
    <property type="entry name" value="HNH_nuc"/>
</dbReference>
<accession>A0A9P6ZTI7</accession>
<name>A0A9P6ZTI7_9AGAM</name>
<dbReference type="Proteomes" id="UP000714275">
    <property type="component" value="Unassembled WGS sequence"/>
</dbReference>
<evidence type="ECO:0000259" key="1">
    <source>
        <dbReference type="Pfam" id="PF13391"/>
    </source>
</evidence>
<evidence type="ECO:0000313" key="2">
    <source>
        <dbReference type="EMBL" id="KAG1775601.1"/>
    </source>
</evidence>
<comment type="caution">
    <text evidence="2">The sequence shown here is derived from an EMBL/GenBank/DDBJ whole genome shotgun (WGS) entry which is preliminary data.</text>
</comment>
<sequence>MSLGDDTSSASNLAILDDYAFKSDLQTMMSNTGPETNDELKRRAKAVLREMGSTITSVHGVSTSDLLDAMMEGSEKAGLSSGVRYAAAAIIVAYQKGEASDSSASELMKLAHDWLLLFLWPFKRVFRSDHSPQSEASTPTLRASEVVTDTATATSRGAKFRNVISERDGSKCAVTGTLNIHKGPYPPGTQGREGLLRAAHILRRSIFHERSGSNRIAGTIEIIKYYTKLPEKIMDDLAGIIDNPENGMLLDTTMHYGFDSYAWCLHPTDVLHKYTVNWFRPVPLGLGKFTEVQFQDHSQTGIPLPNPTFIALHSAVAHVLHLSGATEVIDRVYDAFFDEGPTVPSGKHANEEDFLVRLSLIGLTTNNHQLPTNPHGE</sequence>
<feature type="domain" description="HNH nuclease" evidence="1">
    <location>
        <begin position="172"/>
        <end position="265"/>
    </location>
</feature>
<keyword evidence="3" id="KW-1185">Reference proteome</keyword>
<dbReference type="OrthoDB" id="2104739at2759"/>
<dbReference type="AlphaFoldDB" id="A0A9P6ZTI7"/>
<dbReference type="EMBL" id="JABBWD010000032">
    <property type="protein sequence ID" value="KAG1775601.1"/>
    <property type="molecule type" value="Genomic_DNA"/>
</dbReference>
<protein>
    <recommendedName>
        <fullName evidence="1">HNH nuclease domain-containing protein</fullName>
    </recommendedName>
</protein>
<evidence type="ECO:0000313" key="3">
    <source>
        <dbReference type="Proteomes" id="UP000714275"/>
    </source>
</evidence>
<gene>
    <name evidence="2" type="ORF">EV702DRAFT_1199079</name>
</gene>